<evidence type="ECO:0000313" key="3">
    <source>
        <dbReference type="Proteomes" id="UP000652761"/>
    </source>
</evidence>
<dbReference type="AlphaFoldDB" id="A0A843TSK7"/>
<dbReference type="Proteomes" id="UP000652761">
    <property type="component" value="Unassembled WGS sequence"/>
</dbReference>
<keyword evidence="3" id="KW-1185">Reference proteome</keyword>
<gene>
    <name evidence="2" type="ORF">Taro_006407</name>
</gene>
<feature type="compositionally biased region" description="Polar residues" evidence="1">
    <location>
        <begin position="9"/>
        <end position="20"/>
    </location>
</feature>
<evidence type="ECO:0000313" key="2">
    <source>
        <dbReference type="EMBL" id="MQL74045.1"/>
    </source>
</evidence>
<feature type="non-terminal residue" evidence="2">
    <location>
        <position position="1"/>
    </location>
</feature>
<dbReference type="EMBL" id="NMUH01000189">
    <property type="protein sequence ID" value="MQL74045.1"/>
    <property type="molecule type" value="Genomic_DNA"/>
</dbReference>
<evidence type="ECO:0000256" key="1">
    <source>
        <dbReference type="SAM" id="MobiDB-lite"/>
    </source>
</evidence>
<comment type="caution">
    <text evidence="2">The sequence shown here is derived from an EMBL/GenBank/DDBJ whole genome shotgun (WGS) entry which is preliminary data.</text>
</comment>
<proteinExistence type="predicted"/>
<organism evidence="2 3">
    <name type="scientific">Colocasia esculenta</name>
    <name type="common">Wild taro</name>
    <name type="synonym">Arum esculentum</name>
    <dbReference type="NCBI Taxonomy" id="4460"/>
    <lineage>
        <taxon>Eukaryota</taxon>
        <taxon>Viridiplantae</taxon>
        <taxon>Streptophyta</taxon>
        <taxon>Embryophyta</taxon>
        <taxon>Tracheophyta</taxon>
        <taxon>Spermatophyta</taxon>
        <taxon>Magnoliopsida</taxon>
        <taxon>Liliopsida</taxon>
        <taxon>Araceae</taxon>
        <taxon>Aroideae</taxon>
        <taxon>Colocasieae</taxon>
        <taxon>Colocasia</taxon>
    </lineage>
</organism>
<name>A0A843TSK7_COLES</name>
<feature type="region of interest" description="Disordered" evidence="1">
    <location>
        <begin position="1"/>
        <end position="23"/>
    </location>
</feature>
<sequence>MCRWAGNQAGMNKNLGNPQTDGKLAQRGGEWDIKNIEYLKPIHTKVTKNTLRRLLVLVKEKSITQKHSHDPENYPGSDLLSLGVIHPVPEQYLRISLTQGYCPPYGALHTQPQLVFSSQPEEELTTPWTPP</sequence>
<accession>A0A843TSK7</accession>
<reference evidence="2" key="1">
    <citation type="submission" date="2017-07" db="EMBL/GenBank/DDBJ databases">
        <title>Taro Niue Genome Assembly and Annotation.</title>
        <authorList>
            <person name="Atibalentja N."/>
            <person name="Keating K."/>
            <person name="Fields C.J."/>
        </authorList>
    </citation>
    <scope>NUCLEOTIDE SEQUENCE</scope>
    <source>
        <strain evidence="2">Niue_2</strain>
        <tissue evidence="2">Leaf</tissue>
    </source>
</reference>
<protein>
    <submittedName>
        <fullName evidence="2">Uncharacterized protein</fullName>
    </submittedName>
</protein>